<accession>A0A317F7U6</accession>
<keyword evidence="6" id="KW-1185">Reference proteome</keyword>
<dbReference type="PANTHER" id="PTHR43270">
    <property type="entry name" value="BETA-ALA-HIS DIPEPTIDASE"/>
    <property type="match status" value="1"/>
</dbReference>
<organism evidence="5 6">
    <name type="scientific">Falsiroseomonas bella</name>
    <dbReference type="NCBI Taxonomy" id="2184016"/>
    <lineage>
        <taxon>Bacteria</taxon>
        <taxon>Pseudomonadati</taxon>
        <taxon>Pseudomonadota</taxon>
        <taxon>Alphaproteobacteria</taxon>
        <taxon>Acetobacterales</taxon>
        <taxon>Roseomonadaceae</taxon>
        <taxon>Falsiroseomonas</taxon>
    </lineage>
</organism>
<dbReference type="Gene3D" id="3.40.630.10">
    <property type="entry name" value="Zn peptidases"/>
    <property type="match status" value="1"/>
</dbReference>
<dbReference type="GO" id="GO:0046872">
    <property type="term" value="F:metal ion binding"/>
    <property type="evidence" value="ECO:0007669"/>
    <property type="project" value="UniProtKB-KW"/>
</dbReference>
<evidence type="ECO:0000256" key="3">
    <source>
        <dbReference type="ARBA" id="ARBA00022801"/>
    </source>
</evidence>
<dbReference type="InterPro" id="IPR011650">
    <property type="entry name" value="Peptidase_M20_dimer"/>
</dbReference>
<gene>
    <name evidence="5" type="ORF">DFH01_20930</name>
</gene>
<dbReference type="Pfam" id="PF01546">
    <property type="entry name" value="Peptidase_M20"/>
    <property type="match status" value="1"/>
</dbReference>
<dbReference type="Gene3D" id="3.30.70.360">
    <property type="match status" value="1"/>
</dbReference>
<dbReference type="AlphaFoldDB" id="A0A317F7U6"/>
<evidence type="ECO:0000259" key="4">
    <source>
        <dbReference type="Pfam" id="PF07687"/>
    </source>
</evidence>
<dbReference type="InterPro" id="IPR051458">
    <property type="entry name" value="Cyt/Met_Dipeptidase"/>
</dbReference>
<dbReference type="EMBL" id="QGNA01000005">
    <property type="protein sequence ID" value="PWS34825.1"/>
    <property type="molecule type" value="Genomic_DNA"/>
</dbReference>
<keyword evidence="3" id="KW-0378">Hydrolase</keyword>
<protein>
    <submittedName>
        <fullName evidence="5">Peptidase M20</fullName>
    </submittedName>
</protein>
<comment type="caution">
    <text evidence="5">The sequence shown here is derived from an EMBL/GenBank/DDBJ whole genome shotgun (WGS) entry which is preliminary data.</text>
</comment>
<evidence type="ECO:0000256" key="1">
    <source>
        <dbReference type="ARBA" id="ARBA00022670"/>
    </source>
</evidence>
<keyword evidence="1" id="KW-0645">Protease</keyword>
<dbReference type="NCBIfam" id="NF005914">
    <property type="entry name" value="PRK07907.1"/>
    <property type="match status" value="1"/>
</dbReference>
<keyword evidence="2" id="KW-0479">Metal-binding</keyword>
<dbReference type="RefSeq" id="WP_109872466.1">
    <property type="nucleotide sequence ID" value="NZ_QGNA01000005.1"/>
</dbReference>
<feature type="domain" description="Peptidase M20 dimerisation" evidence="4">
    <location>
        <begin position="195"/>
        <end position="354"/>
    </location>
</feature>
<dbReference type="OrthoDB" id="9761532at2"/>
<dbReference type="GO" id="GO:0006508">
    <property type="term" value="P:proteolysis"/>
    <property type="evidence" value="ECO:0007669"/>
    <property type="project" value="UniProtKB-KW"/>
</dbReference>
<proteinExistence type="predicted"/>
<dbReference type="NCBIfam" id="NF006579">
    <property type="entry name" value="PRK09104.1"/>
    <property type="match status" value="1"/>
</dbReference>
<evidence type="ECO:0000313" key="6">
    <source>
        <dbReference type="Proteomes" id="UP000245765"/>
    </source>
</evidence>
<evidence type="ECO:0000313" key="5">
    <source>
        <dbReference type="EMBL" id="PWS34825.1"/>
    </source>
</evidence>
<reference evidence="6" key="1">
    <citation type="submission" date="2018-05" db="EMBL/GenBank/DDBJ databases">
        <authorList>
            <person name="Du Z."/>
            <person name="Wang X."/>
        </authorList>
    </citation>
    <scope>NUCLEOTIDE SEQUENCE [LARGE SCALE GENOMIC DNA]</scope>
    <source>
        <strain evidence="6">CQN31</strain>
    </source>
</reference>
<dbReference type="InterPro" id="IPR002933">
    <property type="entry name" value="Peptidase_M20"/>
</dbReference>
<dbReference type="Proteomes" id="UP000245765">
    <property type="component" value="Unassembled WGS sequence"/>
</dbReference>
<evidence type="ECO:0000256" key="2">
    <source>
        <dbReference type="ARBA" id="ARBA00022723"/>
    </source>
</evidence>
<dbReference type="SUPFAM" id="SSF53187">
    <property type="entry name" value="Zn-dependent exopeptidases"/>
    <property type="match status" value="1"/>
</dbReference>
<name>A0A317F7U6_9PROT</name>
<dbReference type="PANTHER" id="PTHR43270:SF12">
    <property type="entry name" value="SUCCINYL-DIAMINOPIMELATE DESUCCINYLASE"/>
    <property type="match status" value="1"/>
</dbReference>
<dbReference type="GO" id="GO:0008233">
    <property type="term" value="F:peptidase activity"/>
    <property type="evidence" value="ECO:0007669"/>
    <property type="project" value="UniProtKB-KW"/>
</dbReference>
<dbReference type="Pfam" id="PF07687">
    <property type="entry name" value="M20_dimer"/>
    <property type="match status" value="1"/>
</dbReference>
<sequence length="468" mass="49315">MTDPVIARLLQDRAGFVARLAELVACRSVSTDPAYAEGMAAARAWWCRRLAAMGFRDVGEIAAGGHPAVTARWHGAGPDAPTLLVYGHYDVQPPDPVEAWASPPFDLTARNGRLHARGVSDDKGPSLLALEAVGAYLAVEGQLPVNVTVLLEGEEEIGSRTLATMLQGNRDRFAADAALSADGARWRADLPTMTIGTRGNMATEITLRTAAKDLHSGRYGGVAPNALHAMARLLATLHDAEGNILVAGFGEGAALVTEADRAALAAIPYDVAAHDASIGIAPSGRSNAEFLERLWLRPTLDVNGLWGGYTGAGGKTVIPAEAHAKLSMRLVPGQVPAKVAAALAVHLRAHCPKGATLDIAPTRDGTVATLLEGDHPLLVAAEGALEATTGRTPLRVRMGATLPLTDIVQRVLGIGTVMFSFATADEDFHAPNENWRETAIEEGFAAWVALLRGLEGKSRADFAAFRRE</sequence>